<protein>
    <recommendedName>
        <fullName evidence="7">Major facilitator superfamily (MFS) profile domain-containing protein</fullName>
    </recommendedName>
</protein>
<feature type="domain" description="Major facilitator superfamily (MFS) profile" evidence="7">
    <location>
        <begin position="48"/>
        <end position="522"/>
    </location>
</feature>
<keyword evidence="3 6" id="KW-1133">Transmembrane helix</keyword>
<sequence length="555" mass="62947">MIENQKESLSDETSSECVEIPYDVTLENVLRRCGDLGRYQLIHYIFLNFIAAASGINAFYYVFGVAEPLFRCRLPSNMWADDDRFESINSTHQLLIDTCQSPTSRCQLVNGSICTEFIYDRSVFGRTFTEDGQYICHNAIKRTWLSTVYQIGPCFAIISGIISDKIGRRKVIQVLTIAIFIIPVIIQLLLQVVPMSMNMKFPLMLFNQFISSIDPFGIIFILLMELASSSHRTLAGNSALISYTFGEIVITLFAYITRNWLTLKWLNSAYFALLMFYLYFVPESPYWLLSMKKFDRLEACLRKIAKTNGRADIEWFFYYEKLIQDHRVTILIIKPSKKKRIASFAPKLCVCGLIGFVTMLLYIKISYGLALMNNTLSPHLSIVIGAIVEGIGYLSANFAMITRLGRKYALIVYALFTSGCVIVMPFIQDHHPIATIVVSQLGKLAISGTVSVSWIYVPELFPTSMRGFSNAVLIFFGRFGAILAPIIDATLGNQYSKITFYVYAALTLVIIVLVLFLPETRNRLFEDMEENSTTDPVTNDNKENNHENPTKTDAQ</sequence>
<reference evidence="8" key="1">
    <citation type="submission" date="2021-02" db="EMBL/GenBank/DDBJ databases">
        <authorList>
            <person name="Nowell W R."/>
        </authorList>
    </citation>
    <scope>NUCLEOTIDE SEQUENCE</scope>
</reference>
<feature type="transmembrane region" description="Helical" evidence="6">
    <location>
        <begin position="41"/>
        <end position="63"/>
    </location>
</feature>
<dbReference type="AlphaFoldDB" id="A0A818FN28"/>
<organism evidence="8 10">
    <name type="scientific">Rotaria socialis</name>
    <dbReference type="NCBI Taxonomy" id="392032"/>
    <lineage>
        <taxon>Eukaryota</taxon>
        <taxon>Metazoa</taxon>
        <taxon>Spiralia</taxon>
        <taxon>Gnathifera</taxon>
        <taxon>Rotifera</taxon>
        <taxon>Eurotatoria</taxon>
        <taxon>Bdelloidea</taxon>
        <taxon>Philodinida</taxon>
        <taxon>Philodinidae</taxon>
        <taxon>Rotaria</taxon>
    </lineage>
</organism>
<feature type="transmembrane region" description="Helical" evidence="6">
    <location>
        <begin position="468"/>
        <end position="486"/>
    </location>
</feature>
<dbReference type="Proteomes" id="UP000663862">
    <property type="component" value="Unassembled WGS sequence"/>
</dbReference>
<dbReference type="InterPro" id="IPR036259">
    <property type="entry name" value="MFS_trans_sf"/>
</dbReference>
<comment type="subcellular location">
    <subcellularLocation>
        <location evidence="1">Membrane</location>
        <topology evidence="1">Multi-pass membrane protein</topology>
    </subcellularLocation>
</comment>
<evidence type="ECO:0000313" key="10">
    <source>
        <dbReference type="Proteomes" id="UP000663869"/>
    </source>
</evidence>
<accession>A0A818FN28</accession>
<keyword evidence="4 6" id="KW-0472">Membrane</keyword>
<evidence type="ECO:0000256" key="4">
    <source>
        <dbReference type="ARBA" id="ARBA00023136"/>
    </source>
</evidence>
<evidence type="ECO:0000256" key="3">
    <source>
        <dbReference type="ARBA" id="ARBA00022989"/>
    </source>
</evidence>
<dbReference type="Gene3D" id="1.20.1250.20">
    <property type="entry name" value="MFS general substrate transporter like domains"/>
    <property type="match status" value="1"/>
</dbReference>
<comment type="caution">
    <text evidence="8">The sequence shown here is derived from an EMBL/GenBank/DDBJ whole genome shotgun (WGS) entry which is preliminary data.</text>
</comment>
<feature type="transmembrane region" description="Helical" evidence="6">
    <location>
        <begin position="171"/>
        <end position="193"/>
    </location>
</feature>
<dbReference type="SUPFAM" id="SSF103473">
    <property type="entry name" value="MFS general substrate transporter"/>
    <property type="match status" value="1"/>
</dbReference>
<feature type="transmembrane region" description="Helical" evidence="6">
    <location>
        <begin position="498"/>
        <end position="518"/>
    </location>
</feature>
<feature type="transmembrane region" description="Helical" evidence="6">
    <location>
        <begin position="344"/>
        <end position="365"/>
    </location>
</feature>
<evidence type="ECO:0000256" key="2">
    <source>
        <dbReference type="ARBA" id="ARBA00022692"/>
    </source>
</evidence>
<dbReference type="EMBL" id="CAJOBQ010002025">
    <property type="protein sequence ID" value="CAF4533835.1"/>
    <property type="molecule type" value="Genomic_DNA"/>
</dbReference>
<dbReference type="PROSITE" id="PS00216">
    <property type="entry name" value="SUGAR_TRANSPORT_1"/>
    <property type="match status" value="1"/>
</dbReference>
<feature type="region of interest" description="Disordered" evidence="5">
    <location>
        <begin position="527"/>
        <end position="555"/>
    </location>
</feature>
<evidence type="ECO:0000259" key="7">
    <source>
        <dbReference type="PROSITE" id="PS50850"/>
    </source>
</evidence>
<keyword evidence="2 6" id="KW-0812">Transmembrane</keyword>
<dbReference type="GO" id="GO:0022857">
    <property type="term" value="F:transmembrane transporter activity"/>
    <property type="evidence" value="ECO:0007669"/>
    <property type="project" value="InterPro"/>
</dbReference>
<feature type="compositionally biased region" description="Basic and acidic residues" evidence="5">
    <location>
        <begin position="540"/>
        <end position="555"/>
    </location>
</feature>
<proteinExistence type="predicted"/>
<feature type="transmembrane region" description="Helical" evidence="6">
    <location>
        <begin position="205"/>
        <end position="227"/>
    </location>
</feature>
<evidence type="ECO:0000256" key="6">
    <source>
        <dbReference type="SAM" id="Phobius"/>
    </source>
</evidence>
<dbReference type="InterPro" id="IPR005829">
    <property type="entry name" value="Sugar_transporter_CS"/>
</dbReference>
<dbReference type="InterPro" id="IPR020846">
    <property type="entry name" value="MFS_dom"/>
</dbReference>
<name>A0A818FN28_9BILA</name>
<dbReference type="Proteomes" id="UP000663869">
    <property type="component" value="Unassembled WGS sequence"/>
</dbReference>
<dbReference type="PROSITE" id="PS50850">
    <property type="entry name" value="MFS"/>
    <property type="match status" value="1"/>
</dbReference>
<feature type="transmembrane region" description="Helical" evidence="6">
    <location>
        <begin position="408"/>
        <end position="427"/>
    </location>
</feature>
<dbReference type="GO" id="GO:0016020">
    <property type="term" value="C:membrane"/>
    <property type="evidence" value="ECO:0007669"/>
    <property type="project" value="UniProtKB-SubCell"/>
</dbReference>
<evidence type="ECO:0000256" key="1">
    <source>
        <dbReference type="ARBA" id="ARBA00004141"/>
    </source>
</evidence>
<evidence type="ECO:0000256" key="5">
    <source>
        <dbReference type="SAM" id="MobiDB-lite"/>
    </source>
</evidence>
<feature type="transmembrane region" description="Helical" evidence="6">
    <location>
        <begin position="269"/>
        <end position="289"/>
    </location>
</feature>
<dbReference type="Pfam" id="PF00083">
    <property type="entry name" value="Sugar_tr"/>
    <property type="match status" value="1"/>
</dbReference>
<feature type="transmembrane region" description="Helical" evidence="6">
    <location>
        <begin position="433"/>
        <end position="456"/>
    </location>
</feature>
<dbReference type="EMBL" id="CAJNYU010001888">
    <property type="protein sequence ID" value="CAF3477413.1"/>
    <property type="molecule type" value="Genomic_DNA"/>
</dbReference>
<dbReference type="PANTHER" id="PTHR24064">
    <property type="entry name" value="SOLUTE CARRIER FAMILY 22 MEMBER"/>
    <property type="match status" value="1"/>
</dbReference>
<evidence type="ECO:0000313" key="9">
    <source>
        <dbReference type="EMBL" id="CAF4533835.1"/>
    </source>
</evidence>
<evidence type="ECO:0000313" key="8">
    <source>
        <dbReference type="EMBL" id="CAF3477413.1"/>
    </source>
</evidence>
<dbReference type="InterPro" id="IPR005828">
    <property type="entry name" value="MFS_sugar_transport-like"/>
</dbReference>
<feature type="transmembrane region" description="Helical" evidence="6">
    <location>
        <begin position="377"/>
        <end position="396"/>
    </location>
</feature>
<feature type="transmembrane region" description="Helical" evidence="6">
    <location>
        <begin position="239"/>
        <end position="257"/>
    </location>
</feature>
<gene>
    <name evidence="8" type="ORF">FME351_LOCUS15255</name>
    <name evidence="9" type="ORF">TSG867_LOCUS23468</name>
</gene>